<comment type="caution">
    <text evidence="2">The sequence shown here is derived from an EMBL/GenBank/DDBJ whole genome shotgun (WGS) entry which is preliminary data.</text>
</comment>
<dbReference type="AlphaFoldDB" id="A0A854DBM7"/>
<dbReference type="SUPFAM" id="SSF160424">
    <property type="entry name" value="BH3703-like"/>
    <property type="match status" value="1"/>
</dbReference>
<dbReference type="InterPro" id="IPR036170">
    <property type="entry name" value="YezG-like_sf"/>
</dbReference>
<gene>
    <name evidence="2" type="ORF">BKH33_04885</name>
</gene>
<proteinExistence type="predicted"/>
<dbReference type="RefSeq" id="WP_076069161.1">
    <property type="nucleotide sequence ID" value="NZ_CP066049.1"/>
</dbReference>
<feature type="compositionally biased region" description="Basic and acidic residues" evidence="1">
    <location>
        <begin position="144"/>
        <end position="169"/>
    </location>
</feature>
<protein>
    <submittedName>
        <fullName evidence="2">Uncharacterized protein</fullName>
    </submittedName>
</protein>
<accession>A0A854DBM7</accession>
<dbReference type="Proteomes" id="UP000187035">
    <property type="component" value="Unassembled WGS sequence"/>
</dbReference>
<organism evidence="2 3">
    <name type="scientific">Actinomyces naeslundii</name>
    <dbReference type="NCBI Taxonomy" id="1655"/>
    <lineage>
        <taxon>Bacteria</taxon>
        <taxon>Bacillati</taxon>
        <taxon>Actinomycetota</taxon>
        <taxon>Actinomycetes</taxon>
        <taxon>Actinomycetales</taxon>
        <taxon>Actinomycetaceae</taxon>
        <taxon>Actinomyces</taxon>
    </lineage>
</organism>
<name>A0A854DBM7_ACTNA</name>
<evidence type="ECO:0000313" key="3">
    <source>
        <dbReference type="Proteomes" id="UP000187035"/>
    </source>
</evidence>
<dbReference type="GeneID" id="64256409"/>
<feature type="region of interest" description="Disordered" evidence="1">
    <location>
        <begin position="143"/>
        <end position="183"/>
    </location>
</feature>
<reference evidence="2 3" key="1">
    <citation type="submission" date="2016-12" db="EMBL/GenBank/DDBJ databases">
        <title>Genomic comparison of strains in the 'Actinomyces naeslundii' group.</title>
        <authorList>
            <person name="Mughal S.R."/>
            <person name="Do T."/>
            <person name="Gilbert S.C."/>
            <person name="Witherden E.A."/>
            <person name="Didelot X."/>
            <person name="Beighton D."/>
        </authorList>
    </citation>
    <scope>NUCLEOTIDE SEQUENCE [LARGE SCALE GENOMIC DNA]</scope>
    <source>
        <strain evidence="2 3">NCTC 10301</strain>
    </source>
</reference>
<evidence type="ECO:0000313" key="2">
    <source>
        <dbReference type="EMBL" id="OMG37341.1"/>
    </source>
</evidence>
<evidence type="ECO:0000256" key="1">
    <source>
        <dbReference type="SAM" id="MobiDB-lite"/>
    </source>
</evidence>
<sequence>MSQNEVGYSAVYQKVEKLLRDWLAEAGGQRVDTYYNAIHLTGEVEHWLTVDGGQQESVRLPSKINFAMDDLRPAQADPCRGAWLWSHFWMEASDGVLHQECDWMREPIIGARSRSNKDAAFELDQFPRDPQWVPEWMAVKAAAYHKEAERRERRRQRDRERRARKKAQEAEAAQGAEEHSGGE</sequence>
<dbReference type="EMBL" id="MSRR01000009">
    <property type="protein sequence ID" value="OMG37341.1"/>
    <property type="molecule type" value="Genomic_DNA"/>
</dbReference>